<sequence>MKIGFHTDAFNSAVFSFEKALEWAQKNDVHFIEPGIIDGVSWIHGLGYFPHISLTEDPLKTKLTMQKYGVRFSQIDSAYPLSGNEGFYNGVPYVLKSIPWAKLVDCPNIATTDGLKKPSGFSDKEALELMKRAYGIIVETAEIYEININIEVHGYFTTNPDLLDEMLNFVKSDRLGLNLDTGNSFIAGQDPVEFCRRFIDKVKHVHIKDVSKDLADAMRGKDTGIGISHSAIGDGVNADNIRKIIAMLRDHGYSGTLSMECEG</sequence>
<dbReference type="AlphaFoldDB" id="A0A101HQX1"/>
<keyword evidence="2" id="KW-0413">Isomerase</keyword>
<dbReference type="GO" id="GO:0016853">
    <property type="term" value="F:isomerase activity"/>
    <property type="evidence" value="ECO:0007669"/>
    <property type="project" value="UniProtKB-KW"/>
</dbReference>
<dbReference type="InterPro" id="IPR050312">
    <property type="entry name" value="IolE/XylAMocC-like"/>
</dbReference>
<gene>
    <name evidence="2" type="ORF">XD94_0757</name>
</gene>
<name>A0A101HQX1_9BACT</name>
<organism evidence="2 3">
    <name type="scientific">Mesotoga prima</name>
    <dbReference type="NCBI Taxonomy" id="1184387"/>
    <lineage>
        <taxon>Bacteria</taxon>
        <taxon>Thermotogati</taxon>
        <taxon>Thermotogota</taxon>
        <taxon>Thermotogae</taxon>
        <taxon>Kosmotogales</taxon>
        <taxon>Kosmotogaceae</taxon>
        <taxon>Mesotoga</taxon>
    </lineage>
</organism>
<evidence type="ECO:0000259" key="1">
    <source>
        <dbReference type="Pfam" id="PF01261"/>
    </source>
</evidence>
<dbReference type="PANTHER" id="PTHR12110">
    <property type="entry name" value="HYDROXYPYRUVATE ISOMERASE"/>
    <property type="match status" value="1"/>
</dbReference>
<feature type="non-terminal residue" evidence="2">
    <location>
        <position position="263"/>
    </location>
</feature>
<reference evidence="3" key="1">
    <citation type="journal article" date="2015" name="MBio">
        <title>Genome-Resolved Metagenomic Analysis Reveals Roles for Candidate Phyla and Other Microbial Community Members in Biogeochemical Transformations in Oil Reservoirs.</title>
        <authorList>
            <person name="Hu P."/>
            <person name="Tom L."/>
            <person name="Singh A."/>
            <person name="Thomas B.C."/>
            <person name="Baker B.J."/>
            <person name="Piceno Y.M."/>
            <person name="Andersen G.L."/>
            <person name="Banfield J.F."/>
        </authorList>
    </citation>
    <scope>NUCLEOTIDE SEQUENCE [LARGE SCALE GENOMIC DNA]</scope>
</reference>
<dbReference type="PANTHER" id="PTHR12110:SF41">
    <property type="entry name" value="INOSOSE DEHYDRATASE"/>
    <property type="match status" value="1"/>
</dbReference>
<dbReference type="Gene3D" id="3.20.20.150">
    <property type="entry name" value="Divalent-metal-dependent TIM barrel enzymes"/>
    <property type="match status" value="1"/>
</dbReference>
<comment type="caution">
    <text evidence="2">The sequence shown here is derived from an EMBL/GenBank/DDBJ whole genome shotgun (WGS) entry which is preliminary data.</text>
</comment>
<dbReference type="Pfam" id="PF01261">
    <property type="entry name" value="AP_endonuc_2"/>
    <property type="match status" value="1"/>
</dbReference>
<evidence type="ECO:0000313" key="2">
    <source>
        <dbReference type="EMBL" id="KUK80805.1"/>
    </source>
</evidence>
<accession>A0A101HQX1</accession>
<feature type="domain" description="Xylose isomerase-like TIM barrel" evidence="1">
    <location>
        <begin position="61"/>
        <end position="262"/>
    </location>
</feature>
<protein>
    <submittedName>
        <fullName evidence="2">Sugar phosphate isomerase/epimerase</fullName>
    </submittedName>
</protein>
<dbReference type="InterPro" id="IPR036237">
    <property type="entry name" value="Xyl_isomerase-like_sf"/>
</dbReference>
<proteinExistence type="predicted"/>
<evidence type="ECO:0000313" key="3">
    <source>
        <dbReference type="Proteomes" id="UP000054092"/>
    </source>
</evidence>
<dbReference type="InterPro" id="IPR013022">
    <property type="entry name" value="Xyl_isomerase-like_TIM-brl"/>
</dbReference>
<dbReference type="Proteomes" id="UP000054092">
    <property type="component" value="Unassembled WGS sequence"/>
</dbReference>
<dbReference type="SUPFAM" id="SSF51658">
    <property type="entry name" value="Xylose isomerase-like"/>
    <property type="match status" value="1"/>
</dbReference>
<dbReference type="EMBL" id="LGGP01000109">
    <property type="protein sequence ID" value="KUK80805.1"/>
    <property type="molecule type" value="Genomic_DNA"/>
</dbReference>